<dbReference type="KEGG" id="tsph:KIH39_05515"/>
<evidence type="ECO:0000313" key="11">
    <source>
        <dbReference type="EMBL" id="QVL33372.1"/>
    </source>
</evidence>
<reference evidence="11" key="1">
    <citation type="submission" date="2021-05" db="EMBL/GenBank/DDBJ databases">
        <title>Complete genome sequence of the cellulolytic planctomycete Telmatocola sphagniphila SP2T and characterization of the first cellulase from planctomycetes.</title>
        <authorList>
            <person name="Rakitin A.L."/>
            <person name="Beletsky A.V."/>
            <person name="Naumoff D.G."/>
            <person name="Kulichevskaya I.S."/>
            <person name="Mardanov A.V."/>
            <person name="Ravin N.V."/>
            <person name="Dedysh S.N."/>
        </authorList>
    </citation>
    <scope>NUCLEOTIDE SEQUENCE</scope>
    <source>
        <strain evidence="11">SP2T</strain>
    </source>
</reference>
<comment type="similarity">
    <text evidence="9 10">Belongs to the TrpA family.</text>
</comment>
<evidence type="ECO:0000256" key="6">
    <source>
        <dbReference type="ARBA" id="ARBA00023141"/>
    </source>
</evidence>
<dbReference type="GO" id="GO:0004834">
    <property type="term" value="F:tryptophan synthase activity"/>
    <property type="evidence" value="ECO:0007669"/>
    <property type="project" value="UniProtKB-UniRule"/>
</dbReference>
<protein>
    <recommendedName>
        <fullName evidence="9">Tryptophan synthase alpha chain</fullName>
        <ecNumber evidence="9">4.2.1.20</ecNumber>
    </recommendedName>
</protein>
<evidence type="ECO:0000256" key="4">
    <source>
        <dbReference type="ARBA" id="ARBA00022605"/>
    </source>
</evidence>
<dbReference type="InterPro" id="IPR002028">
    <property type="entry name" value="Trp_synthase_suA"/>
</dbReference>
<proteinExistence type="inferred from homology"/>
<dbReference type="FunFam" id="3.20.20.70:FF:000037">
    <property type="entry name" value="Tryptophan synthase alpha chain"/>
    <property type="match status" value="1"/>
</dbReference>
<gene>
    <name evidence="9" type="primary">trpA</name>
    <name evidence="11" type="ORF">KIH39_05515</name>
</gene>
<name>A0A8E6B7L2_9BACT</name>
<dbReference type="GO" id="GO:0005829">
    <property type="term" value="C:cytosol"/>
    <property type="evidence" value="ECO:0007669"/>
    <property type="project" value="TreeGrafter"/>
</dbReference>
<dbReference type="Proteomes" id="UP000676194">
    <property type="component" value="Chromosome"/>
</dbReference>
<dbReference type="Gene3D" id="3.20.20.70">
    <property type="entry name" value="Aldolase class I"/>
    <property type="match status" value="1"/>
</dbReference>
<feature type="active site" description="Proton acceptor" evidence="9">
    <location>
        <position position="60"/>
    </location>
</feature>
<accession>A0A8E6B7L2</accession>
<comment type="subunit">
    <text evidence="3 9">Tetramer of two alpha and two beta chains.</text>
</comment>
<dbReference type="HAMAP" id="MF_00131">
    <property type="entry name" value="Trp_synth_alpha"/>
    <property type="match status" value="1"/>
</dbReference>
<evidence type="ECO:0000256" key="5">
    <source>
        <dbReference type="ARBA" id="ARBA00022822"/>
    </source>
</evidence>
<dbReference type="CDD" id="cd04724">
    <property type="entry name" value="Tryptophan_synthase_alpha"/>
    <property type="match status" value="1"/>
</dbReference>
<dbReference type="InterPro" id="IPR018204">
    <property type="entry name" value="Trp_synthase_alpha_AS"/>
</dbReference>
<keyword evidence="6 9" id="KW-0057">Aromatic amino acid biosynthesis</keyword>
<dbReference type="SUPFAM" id="SSF51366">
    <property type="entry name" value="Ribulose-phoshate binding barrel"/>
    <property type="match status" value="1"/>
</dbReference>
<evidence type="ECO:0000256" key="8">
    <source>
        <dbReference type="ARBA" id="ARBA00049047"/>
    </source>
</evidence>
<keyword evidence="12" id="KW-1185">Reference proteome</keyword>
<dbReference type="AlphaFoldDB" id="A0A8E6B7L2"/>
<feature type="active site" description="Proton acceptor" evidence="9">
    <location>
        <position position="49"/>
    </location>
</feature>
<dbReference type="InterPro" id="IPR013785">
    <property type="entry name" value="Aldolase_TIM"/>
</dbReference>
<dbReference type="Pfam" id="PF00290">
    <property type="entry name" value="Trp_syntA"/>
    <property type="match status" value="1"/>
</dbReference>
<dbReference type="RefSeq" id="WP_213498262.1">
    <property type="nucleotide sequence ID" value="NZ_CP074694.1"/>
</dbReference>
<dbReference type="PANTHER" id="PTHR43406">
    <property type="entry name" value="TRYPTOPHAN SYNTHASE, ALPHA CHAIN"/>
    <property type="match status" value="1"/>
</dbReference>
<dbReference type="InterPro" id="IPR011060">
    <property type="entry name" value="RibuloseP-bd_barrel"/>
</dbReference>
<evidence type="ECO:0000256" key="10">
    <source>
        <dbReference type="RuleBase" id="RU003662"/>
    </source>
</evidence>
<dbReference type="PANTHER" id="PTHR43406:SF1">
    <property type="entry name" value="TRYPTOPHAN SYNTHASE ALPHA CHAIN, CHLOROPLASTIC"/>
    <property type="match status" value="1"/>
</dbReference>
<evidence type="ECO:0000256" key="1">
    <source>
        <dbReference type="ARBA" id="ARBA00003365"/>
    </source>
</evidence>
<dbReference type="NCBIfam" id="TIGR00262">
    <property type="entry name" value="trpA"/>
    <property type="match status" value="1"/>
</dbReference>
<organism evidence="11 12">
    <name type="scientific">Telmatocola sphagniphila</name>
    <dbReference type="NCBI Taxonomy" id="1123043"/>
    <lineage>
        <taxon>Bacteria</taxon>
        <taxon>Pseudomonadati</taxon>
        <taxon>Planctomycetota</taxon>
        <taxon>Planctomycetia</taxon>
        <taxon>Gemmatales</taxon>
        <taxon>Gemmataceae</taxon>
    </lineage>
</organism>
<dbReference type="EC" id="4.2.1.20" evidence="9"/>
<dbReference type="EMBL" id="CP074694">
    <property type="protein sequence ID" value="QVL33372.1"/>
    <property type="molecule type" value="Genomic_DNA"/>
</dbReference>
<keyword evidence="4 9" id="KW-0028">Amino-acid biosynthesis</keyword>
<evidence type="ECO:0000313" key="12">
    <source>
        <dbReference type="Proteomes" id="UP000676194"/>
    </source>
</evidence>
<comment type="catalytic activity">
    <reaction evidence="8 9">
        <text>(1S,2R)-1-C-(indol-3-yl)glycerol 3-phosphate + L-serine = D-glyceraldehyde 3-phosphate + L-tryptophan + H2O</text>
        <dbReference type="Rhea" id="RHEA:10532"/>
        <dbReference type="ChEBI" id="CHEBI:15377"/>
        <dbReference type="ChEBI" id="CHEBI:33384"/>
        <dbReference type="ChEBI" id="CHEBI:57912"/>
        <dbReference type="ChEBI" id="CHEBI:58866"/>
        <dbReference type="ChEBI" id="CHEBI:59776"/>
        <dbReference type="EC" id="4.2.1.20"/>
    </reaction>
</comment>
<evidence type="ECO:0000256" key="9">
    <source>
        <dbReference type="HAMAP-Rule" id="MF_00131"/>
    </source>
</evidence>
<dbReference type="UniPathway" id="UPA00035">
    <property type="reaction ID" value="UER00044"/>
</dbReference>
<keyword evidence="5 9" id="KW-0822">Tryptophan biosynthesis</keyword>
<comment type="function">
    <text evidence="1 9">The alpha subunit is responsible for the aldol cleavage of indoleglycerol phosphate to indole and glyceraldehyde 3-phosphate.</text>
</comment>
<dbReference type="PROSITE" id="PS00167">
    <property type="entry name" value="TRP_SYNTHASE_ALPHA"/>
    <property type="match status" value="1"/>
</dbReference>
<keyword evidence="7 9" id="KW-0456">Lyase</keyword>
<comment type="pathway">
    <text evidence="2 9">Amino-acid biosynthesis; L-tryptophan biosynthesis; L-tryptophan from chorismate: step 5/5.</text>
</comment>
<evidence type="ECO:0000256" key="2">
    <source>
        <dbReference type="ARBA" id="ARBA00004733"/>
    </source>
</evidence>
<evidence type="ECO:0000256" key="7">
    <source>
        <dbReference type="ARBA" id="ARBA00023239"/>
    </source>
</evidence>
<sequence length="272" mass="29513">MNPIDSLFQELKKSQRKAFIPFITAGDPNLEITGKLILSLAGSGADIIEIGFPFSDPVADGPVIQASYTRALSHGLKIDEILKTVHEVTSNSAHKLPPIVGMVSYSIIHRKNTEKFLLHCKASGLSGLIVPDMPVEETESIAALARQIDLKLILLVTPTTSDERIQKIGQISSGFLYCVSLVGITGERAELPETIKEYLSKLRRLTTLPLCVGFGVSRKEQVQMLRDEVDGVIVGSAIVRLMEKIDPHNSGPGIKAVSEVVMELSQALNGPH</sequence>
<evidence type="ECO:0000256" key="3">
    <source>
        <dbReference type="ARBA" id="ARBA00011270"/>
    </source>
</evidence>